<dbReference type="InterPro" id="IPR027367">
    <property type="entry name" value="Gly-zipper_YMGG"/>
</dbReference>
<gene>
    <name evidence="4" type="ORF">C4532_18750</name>
</gene>
<accession>A0A419ENY4</accession>
<feature type="transmembrane region" description="Helical" evidence="1">
    <location>
        <begin position="55"/>
        <end position="74"/>
    </location>
</feature>
<name>A0A419ENY4_9BACT</name>
<sequence>MKKVLSIFLCFAVILAVPACSSIPEEHKGAAVGAGVGAGAGAIAGGLIGDDIEGAVIGGLVGALVGGVIGHYAYDQRRTGEQTADYYDYDPARGAVLTIEDASAVPQTLRPGETVDLKMTYAVLNPVANTRTEITEMREITYNGQLVGRPEVRVTRTDGTYTSSVPLRLPSNAGRGLYIVRTTVRSQYGQDTLETGFTVL</sequence>
<dbReference type="Pfam" id="PF13441">
    <property type="entry name" value="Gly-zipper_YMGG"/>
    <property type="match status" value="1"/>
</dbReference>
<evidence type="ECO:0000259" key="3">
    <source>
        <dbReference type="Pfam" id="PF13441"/>
    </source>
</evidence>
<protein>
    <recommendedName>
        <fullName evidence="3">YMGG-like Gly-zipper domain-containing protein</fullName>
    </recommendedName>
</protein>
<organism evidence="4 5">
    <name type="scientific">Candidatus Abyssobacteria bacterium SURF_17</name>
    <dbReference type="NCBI Taxonomy" id="2093361"/>
    <lineage>
        <taxon>Bacteria</taxon>
        <taxon>Pseudomonadati</taxon>
        <taxon>Candidatus Hydrogenedentota</taxon>
        <taxon>Candidatus Abyssobacteria</taxon>
    </lineage>
</organism>
<dbReference type="EMBL" id="QZKI01000136">
    <property type="protein sequence ID" value="RJP64684.1"/>
    <property type="molecule type" value="Genomic_DNA"/>
</dbReference>
<dbReference type="Proteomes" id="UP000285961">
    <property type="component" value="Unassembled WGS sequence"/>
</dbReference>
<reference evidence="4 5" key="1">
    <citation type="journal article" date="2017" name="ISME J.">
        <title>Energy and carbon metabolisms in a deep terrestrial subsurface fluid microbial community.</title>
        <authorList>
            <person name="Momper L."/>
            <person name="Jungbluth S.P."/>
            <person name="Lee M.D."/>
            <person name="Amend J.P."/>
        </authorList>
    </citation>
    <scope>NUCLEOTIDE SEQUENCE [LARGE SCALE GENOMIC DNA]</scope>
    <source>
        <strain evidence="4">SURF_17</strain>
    </source>
</reference>
<evidence type="ECO:0000256" key="2">
    <source>
        <dbReference type="SAM" id="SignalP"/>
    </source>
</evidence>
<feature type="domain" description="YMGG-like Gly-zipper" evidence="3">
    <location>
        <begin position="28"/>
        <end position="72"/>
    </location>
</feature>
<evidence type="ECO:0000313" key="5">
    <source>
        <dbReference type="Proteomes" id="UP000285961"/>
    </source>
</evidence>
<feature type="signal peptide" evidence="2">
    <location>
        <begin position="1"/>
        <end position="21"/>
    </location>
</feature>
<proteinExistence type="predicted"/>
<dbReference type="AlphaFoldDB" id="A0A419ENY4"/>
<evidence type="ECO:0000256" key="1">
    <source>
        <dbReference type="SAM" id="Phobius"/>
    </source>
</evidence>
<keyword evidence="1" id="KW-1133">Transmembrane helix</keyword>
<feature type="transmembrane region" description="Helical" evidence="1">
    <location>
        <begin position="29"/>
        <end position="48"/>
    </location>
</feature>
<keyword evidence="2" id="KW-0732">Signal</keyword>
<keyword evidence="1" id="KW-0472">Membrane</keyword>
<evidence type="ECO:0000313" key="4">
    <source>
        <dbReference type="EMBL" id="RJP64684.1"/>
    </source>
</evidence>
<feature type="chain" id="PRO_5019005211" description="YMGG-like Gly-zipper domain-containing protein" evidence="2">
    <location>
        <begin position="22"/>
        <end position="200"/>
    </location>
</feature>
<comment type="caution">
    <text evidence="4">The sequence shown here is derived from an EMBL/GenBank/DDBJ whole genome shotgun (WGS) entry which is preliminary data.</text>
</comment>
<keyword evidence="1" id="KW-0812">Transmembrane</keyword>